<evidence type="ECO:0000256" key="6">
    <source>
        <dbReference type="ARBA" id="ARBA00023212"/>
    </source>
</evidence>
<accession>A0A0K0D7Z7</accession>
<keyword evidence="5" id="KW-0159">Chromosome partition</keyword>
<evidence type="ECO:0000313" key="10">
    <source>
        <dbReference type="Proteomes" id="UP000035642"/>
    </source>
</evidence>
<dbReference type="GO" id="GO:0051257">
    <property type="term" value="P:meiotic spindle midzone assembly"/>
    <property type="evidence" value="ECO:0007669"/>
    <property type="project" value="TreeGrafter"/>
</dbReference>
<dbReference type="InterPro" id="IPR005635">
    <property type="entry name" value="Inner_centromere_prot_ARK-bd"/>
</dbReference>
<evidence type="ECO:0000313" key="11">
    <source>
        <dbReference type="WBParaSite" id="ACAC_0000619201-mRNA-1"/>
    </source>
</evidence>
<dbReference type="PANTHER" id="PTHR13142:SF1">
    <property type="entry name" value="INNER CENTROMERE PROTEIN"/>
    <property type="match status" value="1"/>
</dbReference>
<keyword evidence="10" id="KW-1185">Reference proteome</keyword>
<evidence type="ECO:0000256" key="4">
    <source>
        <dbReference type="ARBA" id="ARBA00022490"/>
    </source>
</evidence>
<dbReference type="STRING" id="6313.A0A0K0D7Z7"/>
<evidence type="ECO:0000256" key="8">
    <source>
        <dbReference type="SAM" id="MobiDB-lite"/>
    </source>
</evidence>
<dbReference type="PANTHER" id="PTHR13142">
    <property type="entry name" value="INNER CENTROMERE PROTEIN"/>
    <property type="match status" value="1"/>
</dbReference>
<dbReference type="GO" id="GO:0032133">
    <property type="term" value="C:chromosome passenger complex"/>
    <property type="evidence" value="ECO:0007669"/>
    <property type="project" value="TreeGrafter"/>
</dbReference>
<organism evidence="10 11">
    <name type="scientific">Angiostrongylus cantonensis</name>
    <name type="common">Rat lungworm</name>
    <dbReference type="NCBI Taxonomy" id="6313"/>
    <lineage>
        <taxon>Eukaryota</taxon>
        <taxon>Metazoa</taxon>
        <taxon>Ecdysozoa</taxon>
        <taxon>Nematoda</taxon>
        <taxon>Chromadorea</taxon>
        <taxon>Rhabditida</taxon>
        <taxon>Rhabditina</taxon>
        <taxon>Rhabditomorpha</taxon>
        <taxon>Strongyloidea</taxon>
        <taxon>Metastrongylidae</taxon>
        <taxon>Angiostrongylus</taxon>
    </lineage>
</organism>
<keyword evidence="7" id="KW-0539">Nucleus</keyword>
<dbReference type="GO" id="GO:0000776">
    <property type="term" value="C:kinetochore"/>
    <property type="evidence" value="ECO:0007669"/>
    <property type="project" value="TreeGrafter"/>
</dbReference>
<protein>
    <submittedName>
        <fullName evidence="11">INCENP_ARK-bind domain-containing protein</fullName>
    </submittedName>
</protein>
<reference evidence="10" key="1">
    <citation type="submission" date="2012-09" db="EMBL/GenBank/DDBJ databases">
        <authorList>
            <person name="Martin A.A."/>
        </authorList>
    </citation>
    <scope>NUCLEOTIDE SEQUENCE</scope>
</reference>
<dbReference type="AlphaFoldDB" id="A0A0K0D7Z7"/>
<sequence>LEINEEKPLCTEEQENMAQCLNTSSSMKLHNRHLDNVIMNVQQNLIVLKRFSQTSNVSHKSASRHSSYEITRGKVDKPLSENNYSIEDLSSGDETDQEEAPRKKVPSWAVGKEFQCELRRQAAILRSGEFDLSEYFGEVEAPDLALIFGKCKTYPRRGSSAIWESPIARPRQGIGAFQNSFARK</sequence>
<evidence type="ECO:0000256" key="3">
    <source>
        <dbReference type="ARBA" id="ARBA00010042"/>
    </source>
</evidence>
<feature type="region of interest" description="Disordered" evidence="8">
    <location>
        <begin position="81"/>
        <end position="104"/>
    </location>
</feature>
<dbReference type="Gene3D" id="6.10.250.2990">
    <property type="match status" value="1"/>
</dbReference>
<keyword evidence="6" id="KW-0206">Cytoskeleton</keyword>
<dbReference type="GO" id="GO:0030496">
    <property type="term" value="C:midbody"/>
    <property type="evidence" value="ECO:0007669"/>
    <property type="project" value="TreeGrafter"/>
</dbReference>
<dbReference type="Pfam" id="PF03941">
    <property type="entry name" value="INCENP_ARK-bind"/>
    <property type="match status" value="1"/>
</dbReference>
<dbReference type="GO" id="GO:0000281">
    <property type="term" value="P:mitotic cytokinesis"/>
    <property type="evidence" value="ECO:0007669"/>
    <property type="project" value="TreeGrafter"/>
</dbReference>
<dbReference type="WBParaSite" id="ACAC_0000619201-mRNA-1">
    <property type="protein sequence ID" value="ACAC_0000619201-mRNA-1"/>
    <property type="gene ID" value="ACAC_0000619201"/>
</dbReference>
<evidence type="ECO:0000256" key="5">
    <source>
        <dbReference type="ARBA" id="ARBA00022829"/>
    </source>
</evidence>
<reference evidence="11" key="2">
    <citation type="submission" date="2017-02" db="UniProtKB">
        <authorList>
            <consortium name="WormBaseParasite"/>
        </authorList>
    </citation>
    <scope>IDENTIFICATION</scope>
</reference>
<feature type="domain" description="Inner centromere protein ARK-binding" evidence="9">
    <location>
        <begin position="88"/>
        <end position="148"/>
    </location>
</feature>
<dbReference type="Proteomes" id="UP000035642">
    <property type="component" value="Unassembled WGS sequence"/>
</dbReference>
<dbReference type="GO" id="GO:0051310">
    <property type="term" value="P:metaphase chromosome alignment"/>
    <property type="evidence" value="ECO:0007669"/>
    <property type="project" value="TreeGrafter"/>
</dbReference>
<evidence type="ECO:0000259" key="9">
    <source>
        <dbReference type="Pfam" id="PF03941"/>
    </source>
</evidence>
<comment type="subcellular location">
    <subcellularLocation>
        <location evidence="2">Cytoplasm</location>
        <location evidence="2">Cytoskeleton</location>
        <location evidence="2">Spindle</location>
    </subcellularLocation>
    <subcellularLocation>
        <location evidence="1">Nucleus</location>
    </subcellularLocation>
</comment>
<dbReference type="GO" id="GO:1990385">
    <property type="term" value="C:meiotic spindle midzone"/>
    <property type="evidence" value="ECO:0007669"/>
    <property type="project" value="TreeGrafter"/>
</dbReference>
<comment type="similarity">
    <text evidence="3">Belongs to the INCENP family.</text>
</comment>
<name>A0A0K0D7Z7_ANGCA</name>
<evidence type="ECO:0000256" key="7">
    <source>
        <dbReference type="ARBA" id="ARBA00023242"/>
    </source>
</evidence>
<dbReference type="GO" id="GO:0005634">
    <property type="term" value="C:nucleus"/>
    <property type="evidence" value="ECO:0007669"/>
    <property type="project" value="UniProtKB-SubCell"/>
</dbReference>
<evidence type="ECO:0000256" key="2">
    <source>
        <dbReference type="ARBA" id="ARBA00004186"/>
    </source>
</evidence>
<evidence type="ECO:0000256" key="1">
    <source>
        <dbReference type="ARBA" id="ARBA00004123"/>
    </source>
</evidence>
<proteinExistence type="inferred from homology"/>
<keyword evidence="4" id="KW-0963">Cytoplasm</keyword>